<name>A0ABD5Z2N7_9EURY</name>
<dbReference type="GO" id="GO:0016829">
    <property type="term" value="F:lyase activity"/>
    <property type="evidence" value="ECO:0007669"/>
    <property type="project" value="UniProtKB-KW"/>
</dbReference>
<keyword evidence="6" id="KW-1185">Reference proteome</keyword>
<gene>
    <name evidence="5" type="ORF">ACFQJ9_08295</name>
</gene>
<organism evidence="5 6">
    <name type="scientific">Halospeciosus flavus</name>
    <dbReference type="NCBI Taxonomy" id="3032283"/>
    <lineage>
        <taxon>Archaea</taxon>
        <taxon>Methanobacteriati</taxon>
        <taxon>Methanobacteriota</taxon>
        <taxon>Stenosarchaea group</taxon>
        <taxon>Halobacteria</taxon>
        <taxon>Halobacteriales</taxon>
        <taxon>Halobacteriaceae</taxon>
        <taxon>Halospeciosus</taxon>
    </lineage>
</organism>
<keyword evidence="2" id="KW-0479">Metal-binding</keyword>
<sequence>MTVRQPTFPRRLRNREPLVGCWMLVGHPVVGEFLAQQGFDFVVADGEHTENDVETLASVVRAVDAAGTDTEVLVRSPSADPADVKRLLDLGPRGVIVPQIEDVDAARCAVEAATYPPEGVRGVAGTRPSGYGTDLETAVERASEDVVTILQVETAGAVADAAEIAALDGVDALLIGPADLSARLGVFGEYDHDRFRDAVATVVEAADAAETPVGTLATTRENLETRHAWGMDYMVAGTDLGYLRDAGARYRETYAGLSTEENT</sequence>
<dbReference type="EMBL" id="JBHTAR010000011">
    <property type="protein sequence ID" value="MFC7199409.1"/>
    <property type="molecule type" value="Genomic_DNA"/>
</dbReference>
<evidence type="ECO:0000259" key="4">
    <source>
        <dbReference type="Pfam" id="PF03328"/>
    </source>
</evidence>
<protein>
    <submittedName>
        <fullName evidence="5">HpcH/HpaI aldolase/citrate lyase family protein</fullName>
    </submittedName>
</protein>
<dbReference type="GO" id="GO:0046872">
    <property type="term" value="F:metal ion binding"/>
    <property type="evidence" value="ECO:0007669"/>
    <property type="project" value="UniProtKB-KW"/>
</dbReference>
<dbReference type="PANTHER" id="PTHR30502">
    <property type="entry name" value="2-KETO-3-DEOXY-L-RHAMNONATE ALDOLASE"/>
    <property type="match status" value="1"/>
</dbReference>
<dbReference type="Pfam" id="PF03328">
    <property type="entry name" value="HpcH_HpaI"/>
    <property type="match status" value="1"/>
</dbReference>
<reference evidence="5 6" key="1">
    <citation type="journal article" date="2019" name="Int. J. Syst. Evol. Microbiol.">
        <title>The Global Catalogue of Microorganisms (GCM) 10K type strain sequencing project: providing services to taxonomists for standard genome sequencing and annotation.</title>
        <authorList>
            <consortium name="The Broad Institute Genomics Platform"/>
            <consortium name="The Broad Institute Genome Sequencing Center for Infectious Disease"/>
            <person name="Wu L."/>
            <person name="Ma J."/>
        </authorList>
    </citation>
    <scope>NUCLEOTIDE SEQUENCE [LARGE SCALE GENOMIC DNA]</scope>
    <source>
        <strain evidence="5 6">XZGYJ-43</strain>
    </source>
</reference>
<evidence type="ECO:0000313" key="6">
    <source>
        <dbReference type="Proteomes" id="UP001596447"/>
    </source>
</evidence>
<dbReference type="InterPro" id="IPR040442">
    <property type="entry name" value="Pyrv_kinase-like_dom_sf"/>
</dbReference>
<dbReference type="InterPro" id="IPR050251">
    <property type="entry name" value="HpcH-HpaI_aldolase"/>
</dbReference>
<comment type="similarity">
    <text evidence="1">Belongs to the HpcH/HpaI aldolase family.</text>
</comment>
<evidence type="ECO:0000256" key="1">
    <source>
        <dbReference type="ARBA" id="ARBA00005568"/>
    </source>
</evidence>
<dbReference type="InterPro" id="IPR015813">
    <property type="entry name" value="Pyrv/PenolPyrv_kinase-like_dom"/>
</dbReference>
<dbReference type="Gene3D" id="3.20.20.60">
    <property type="entry name" value="Phosphoenolpyruvate-binding domains"/>
    <property type="match status" value="1"/>
</dbReference>
<evidence type="ECO:0000313" key="5">
    <source>
        <dbReference type="EMBL" id="MFC7199409.1"/>
    </source>
</evidence>
<dbReference type="PANTHER" id="PTHR30502:SF0">
    <property type="entry name" value="PHOSPHOENOLPYRUVATE CARBOXYLASE FAMILY PROTEIN"/>
    <property type="match status" value="1"/>
</dbReference>
<dbReference type="InterPro" id="IPR005000">
    <property type="entry name" value="Aldolase/citrate-lyase_domain"/>
</dbReference>
<dbReference type="RefSeq" id="WP_279529340.1">
    <property type="nucleotide sequence ID" value="NZ_CP122312.1"/>
</dbReference>
<keyword evidence="3 5" id="KW-0456">Lyase</keyword>
<dbReference type="SUPFAM" id="SSF51621">
    <property type="entry name" value="Phosphoenolpyruvate/pyruvate domain"/>
    <property type="match status" value="1"/>
</dbReference>
<dbReference type="AlphaFoldDB" id="A0ABD5Z2N7"/>
<accession>A0ABD5Z2N7</accession>
<dbReference type="Proteomes" id="UP001596447">
    <property type="component" value="Unassembled WGS sequence"/>
</dbReference>
<feature type="domain" description="HpcH/HpaI aldolase/citrate lyase" evidence="4">
    <location>
        <begin position="20"/>
        <end position="245"/>
    </location>
</feature>
<comment type="caution">
    <text evidence="5">The sequence shown here is derived from an EMBL/GenBank/DDBJ whole genome shotgun (WGS) entry which is preliminary data.</text>
</comment>
<proteinExistence type="inferred from homology"/>
<evidence type="ECO:0000256" key="2">
    <source>
        <dbReference type="ARBA" id="ARBA00022723"/>
    </source>
</evidence>
<evidence type="ECO:0000256" key="3">
    <source>
        <dbReference type="ARBA" id="ARBA00023239"/>
    </source>
</evidence>